<dbReference type="STRING" id="262209.AWH69_06860"/>
<dbReference type="InterPro" id="IPR052353">
    <property type="entry name" value="Benzoxazolinone_Detox_Enz"/>
</dbReference>
<dbReference type="GO" id="GO:0030151">
    <property type="term" value="F:molybdenum ion binding"/>
    <property type="evidence" value="ECO:0007669"/>
    <property type="project" value="InterPro"/>
</dbReference>
<feature type="region of interest" description="Disordered" evidence="1">
    <location>
        <begin position="1"/>
        <end position="20"/>
    </location>
</feature>
<organism evidence="3 4">
    <name type="scientific">Janibacter melonis</name>
    <dbReference type="NCBI Taxonomy" id="262209"/>
    <lineage>
        <taxon>Bacteria</taxon>
        <taxon>Bacillati</taxon>
        <taxon>Actinomycetota</taxon>
        <taxon>Actinomycetes</taxon>
        <taxon>Micrococcales</taxon>
        <taxon>Intrasporangiaceae</taxon>
        <taxon>Janibacter</taxon>
    </lineage>
</organism>
<accession>A0A176QDK0</accession>
<dbReference type="EMBL" id="LQZG01000002">
    <property type="protein sequence ID" value="OAB87756.1"/>
    <property type="molecule type" value="Genomic_DNA"/>
</dbReference>
<feature type="region of interest" description="Disordered" evidence="1">
    <location>
        <begin position="41"/>
        <end position="60"/>
    </location>
</feature>
<dbReference type="PANTHER" id="PTHR30212">
    <property type="entry name" value="PROTEIN YIIM"/>
    <property type="match status" value="1"/>
</dbReference>
<evidence type="ECO:0000259" key="2">
    <source>
        <dbReference type="PROSITE" id="PS51340"/>
    </source>
</evidence>
<dbReference type="RefSeq" id="WP_068273448.1">
    <property type="nucleotide sequence ID" value="NZ_LQZG01000002.1"/>
</dbReference>
<feature type="domain" description="MOSC" evidence="2">
    <location>
        <begin position="37"/>
        <end position="174"/>
    </location>
</feature>
<dbReference type="PROSITE" id="PS51340">
    <property type="entry name" value="MOSC"/>
    <property type="match status" value="1"/>
</dbReference>
<protein>
    <recommendedName>
        <fullName evidence="2">MOSC domain-containing protein</fullName>
    </recommendedName>
</protein>
<reference evidence="3 4" key="1">
    <citation type="submission" date="2016-01" db="EMBL/GenBank/DDBJ databases">
        <title>Janibacter melonis strain CD11_4 genome sequencing and assembly.</title>
        <authorList>
            <person name="Nair G.R."/>
            <person name="Kaur G."/>
            <person name="Chander A.M."/>
            <person name="Mayilraj S."/>
        </authorList>
    </citation>
    <scope>NUCLEOTIDE SEQUENCE [LARGE SCALE GENOMIC DNA]</scope>
    <source>
        <strain evidence="3 4">CD11-4</strain>
    </source>
</reference>
<dbReference type="GO" id="GO:0030170">
    <property type="term" value="F:pyridoxal phosphate binding"/>
    <property type="evidence" value="ECO:0007669"/>
    <property type="project" value="InterPro"/>
</dbReference>
<gene>
    <name evidence="3" type="ORF">AWH69_06860</name>
</gene>
<proteinExistence type="predicted"/>
<dbReference type="SUPFAM" id="SSF50800">
    <property type="entry name" value="PK beta-barrel domain-like"/>
    <property type="match status" value="1"/>
</dbReference>
<sequence length="222" mass="23724">MQPQVISVNVGRPMHQRVPKDKATGIGKVPVDVVTVTDPGRKRVEDGHGVSGVEGDFIGNGRHHGGSDQAVYAFAREELDRWGAELGRDLAPGLFGENLTTRGLDVDAAEIGDTWRVGGAVLQVCGPRVPCATFAARMEERGWVKRFAQRGRSGAYLRVLEPGDIRPGDTITVEPSGSGLDVPTTLRALMGDPDAARLVLATGLFEGTTEATTMRRVVRTKG</sequence>
<dbReference type="Gene3D" id="2.40.33.20">
    <property type="entry name" value="PK beta-barrel domain-like"/>
    <property type="match status" value="1"/>
</dbReference>
<evidence type="ECO:0000256" key="1">
    <source>
        <dbReference type="SAM" id="MobiDB-lite"/>
    </source>
</evidence>
<comment type="caution">
    <text evidence="3">The sequence shown here is derived from an EMBL/GenBank/DDBJ whole genome shotgun (WGS) entry which is preliminary data.</text>
</comment>
<dbReference type="PANTHER" id="PTHR30212:SF2">
    <property type="entry name" value="PROTEIN YIIM"/>
    <property type="match status" value="1"/>
</dbReference>
<dbReference type="InterPro" id="IPR005302">
    <property type="entry name" value="MoCF_Sase_C"/>
</dbReference>
<dbReference type="GO" id="GO:0003824">
    <property type="term" value="F:catalytic activity"/>
    <property type="evidence" value="ECO:0007669"/>
    <property type="project" value="InterPro"/>
</dbReference>
<dbReference type="Proteomes" id="UP000076976">
    <property type="component" value="Unassembled WGS sequence"/>
</dbReference>
<evidence type="ECO:0000313" key="3">
    <source>
        <dbReference type="EMBL" id="OAB87756.1"/>
    </source>
</evidence>
<dbReference type="Pfam" id="PF03473">
    <property type="entry name" value="MOSC"/>
    <property type="match status" value="1"/>
</dbReference>
<keyword evidence="4" id="KW-1185">Reference proteome</keyword>
<dbReference type="AlphaFoldDB" id="A0A176QDK0"/>
<name>A0A176QDK0_9MICO</name>
<dbReference type="InterPro" id="IPR011037">
    <property type="entry name" value="Pyrv_Knase-like_insert_dom_sf"/>
</dbReference>
<evidence type="ECO:0000313" key="4">
    <source>
        <dbReference type="Proteomes" id="UP000076976"/>
    </source>
</evidence>